<proteinExistence type="inferred from homology"/>
<comment type="catalytic activity">
    <reaction evidence="1 7">
        <text>Cleavage of hydrophobic, N-terminal signal or leader sequences from secreted and periplasmic proteins.</text>
        <dbReference type="EC" id="3.4.21.89"/>
    </reaction>
</comment>
<dbReference type="Pfam" id="PF10502">
    <property type="entry name" value="Peptidase_S26"/>
    <property type="match status" value="1"/>
</dbReference>
<dbReference type="PANTHER" id="PTHR43390">
    <property type="entry name" value="SIGNAL PEPTIDASE I"/>
    <property type="match status" value="1"/>
</dbReference>
<keyword evidence="7" id="KW-0472">Membrane</keyword>
<evidence type="ECO:0000259" key="9">
    <source>
        <dbReference type="Pfam" id="PF10502"/>
    </source>
</evidence>
<keyword evidence="7" id="KW-0645">Protease</keyword>
<name>A0A839DQL4_9PSEU</name>
<evidence type="ECO:0000313" key="10">
    <source>
        <dbReference type="EMBL" id="MBA8823260.1"/>
    </source>
</evidence>
<dbReference type="PRINTS" id="PR00727">
    <property type="entry name" value="LEADERPTASE"/>
</dbReference>
<evidence type="ECO:0000256" key="3">
    <source>
        <dbReference type="ARBA" id="ARBA00009370"/>
    </source>
</evidence>
<feature type="domain" description="Peptidase S26" evidence="9">
    <location>
        <begin position="51"/>
        <end position="251"/>
    </location>
</feature>
<keyword evidence="7" id="KW-0812">Transmembrane</keyword>
<reference evidence="10 11" key="1">
    <citation type="submission" date="2020-07" db="EMBL/GenBank/DDBJ databases">
        <title>Sequencing the genomes of 1000 actinobacteria strains.</title>
        <authorList>
            <person name="Klenk H.-P."/>
        </authorList>
    </citation>
    <scope>NUCLEOTIDE SEQUENCE [LARGE SCALE GENOMIC DNA]</scope>
    <source>
        <strain evidence="10 11">DSM 45975</strain>
    </source>
</reference>
<comment type="caution">
    <text evidence="10">The sequence shown here is derived from an EMBL/GenBank/DDBJ whole genome shotgun (WGS) entry which is preliminary data.</text>
</comment>
<sequence length="311" mass="34005">MRSPGPEEEPQDNSGAEHGADEQRSGDHSDQQASGHGRKKRQKKKGSFWRELPILVVTALVLTVLIQAFVARVYVIPSESMEDTLHGCENCTNDRILVDKITYRFTDPAPGDVVVFRGPDTWMPNELGSTEPSNPVSGFFRQVGSLLGFSAPNEKDFVKRVIATEGQTVACCDAQNRVTVNGDPLHESYIHWGGGKPHTQMDFGPVTVPENHLWMMGDNRNNSADSRVQGGGGVRGAVPLDDVIGKAQFRVLPPTRWGGITEANPQTTALGATGSMPGLPAGVGFALVWPVMRVNRRLFDAADVRRVREYY</sequence>
<organism evidence="10 11">
    <name type="scientific">Halosaccharopolyspora lacisalsi</name>
    <dbReference type="NCBI Taxonomy" id="1000566"/>
    <lineage>
        <taxon>Bacteria</taxon>
        <taxon>Bacillati</taxon>
        <taxon>Actinomycetota</taxon>
        <taxon>Actinomycetes</taxon>
        <taxon>Pseudonocardiales</taxon>
        <taxon>Pseudonocardiaceae</taxon>
        <taxon>Halosaccharopolyspora</taxon>
    </lineage>
</organism>
<feature type="region of interest" description="Disordered" evidence="8">
    <location>
        <begin position="1"/>
        <end position="44"/>
    </location>
</feature>
<dbReference type="InterPro" id="IPR019758">
    <property type="entry name" value="Pept_S26A_signal_pept_1_CS"/>
</dbReference>
<dbReference type="EMBL" id="JACGWZ010000001">
    <property type="protein sequence ID" value="MBA8823260.1"/>
    <property type="molecule type" value="Genomic_DNA"/>
</dbReference>
<gene>
    <name evidence="10" type="ORF">FHX42_000589</name>
</gene>
<dbReference type="AlphaFoldDB" id="A0A839DQL4"/>
<protein>
    <recommendedName>
        <fullName evidence="4 7">Signal peptidase I</fullName>
        <ecNumber evidence="4 7">3.4.21.89</ecNumber>
    </recommendedName>
</protein>
<evidence type="ECO:0000256" key="8">
    <source>
        <dbReference type="SAM" id="MobiDB-lite"/>
    </source>
</evidence>
<dbReference type="GO" id="GO:0006465">
    <property type="term" value="P:signal peptide processing"/>
    <property type="evidence" value="ECO:0007669"/>
    <property type="project" value="InterPro"/>
</dbReference>
<dbReference type="EC" id="3.4.21.89" evidence="4 7"/>
<evidence type="ECO:0000256" key="6">
    <source>
        <dbReference type="PIRSR" id="PIRSR600223-1"/>
    </source>
</evidence>
<dbReference type="PROSITE" id="PS00761">
    <property type="entry name" value="SPASE_I_3"/>
    <property type="match status" value="1"/>
</dbReference>
<dbReference type="CDD" id="cd06530">
    <property type="entry name" value="S26_SPase_I"/>
    <property type="match status" value="1"/>
</dbReference>
<keyword evidence="7" id="KW-1133">Transmembrane helix</keyword>
<dbReference type="GO" id="GO:0004252">
    <property type="term" value="F:serine-type endopeptidase activity"/>
    <property type="evidence" value="ECO:0007669"/>
    <property type="project" value="InterPro"/>
</dbReference>
<feature type="transmembrane region" description="Helical" evidence="7">
    <location>
        <begin position="48"/>
        <end position="70"/>
    </location>
</feature>
<dbReference type="Gene3D" id="2.10.109.10">
    <property type="entry name" value="Umud Fragment, subunit A"/>
    <property type="match status" value="1"/>
</dbReference>
<dbReference type="SUPFAM" id="SSF51306">
    <property type="entry name" value="LexA/Signal peptidase"/>
    <property type="match status" value="1"/>
</dbReference>
<dbReference type="InterPro" id="IPR036286">
    <property type="entry name" value="LexA/Signal_pep-like_sf"/>
</dbReference>
<dbReference type="InterPro" id="IPR000223">
    <property type="entry name" value="Pept_S26A_signal_pept_1"/>
</dbReference>
<dbReference type="PANTHER" id="PTHR43390:SF1">
    <property type="entry name" value="CHLOROPLAST PROCESSING PEPTIDASE"/>
    <property type="match status" value="1"/>
</dbReference>
<dbReference type="GO" id="GO:0009003">
    <property type="term" value="F:signal peptidase activity"/>
    <property type="evidence" value="ECO:0007669"/>
    <property type="project" value="UniProtKB-EC"/>
</dbReference>
<feature type="active site" evidence="6">
    <location>
        <position position="159"/>
    </location>
</feature>
<evidence type="ECO:0000256" key="2">
    <source>
        <dbReference type="ARBA" id="ARBA00004401"/>
    </source>
</evidence>
<dbReference type="InterPro" id="IPR019533">
    <property type="entry name" value="Peptidase_S26"/>
</dbReference>
<evidence type="ECO:0000256" key="1">
    <source>
        <dbReference type="ARBA" id="ARBA00000677"/>
    </source>
</evidence>
<keyword evidence="11" id="KW-1185">Reference proteome</keyword>
<dbReference type="Proteomes" id="UP000569329">
    <property type="component" value="Unassembled WGS sequence"/>
</dbReference>
<feature type="active site" evidence="6">
    <location>
        <position position="80"/>
    </location>
</feature>
<evidence type="ECO:0000313" key="11">
    <source>
        <dbReference type="Proteomes" id="UP000569329"/>
    </source>
</evidence>
<keyword evidence="5 7" id="KW-0378">Hydrolase</keyword>
<dbReference type="NCBIfam" id="TIGR02227">
    <property type="entry name" value="sigpep_I_bact"/>
    <property type="match status" value="1"/>
</dbReference>
<evidence type="ECO:0000256" key="4">
    <source>
        <dbReference type="ARBA" id="ARBA00013208"/>
    </source>
</evidence>
<accession>A0A839DQL4</accession>
<comment type="subcellular location">
    <subcellularLocation>
        <location evidence="2">Cell membrane</location>
        <topology evidence="2">Single-pass type II membrane protein</topology>
    </subcellularLocation>
    <subcellularLocation>
        <location evidence="7">Membrane</location>
        <topology evidence="7">Single-pass type II membrane protein</topology>
    </subcellularLocation>
</comment>
<feature type="compositionally biased region" description="Acidic residues" evidence="8">
    <location>
        <begin position="1"/>
        <end position="11"/>
    </location>
</feature>
<feature type="compositionally biased region" description="Basic and acidic residues" evidence="8">
    <location>
        <begin position="18"/>
        <end position="30"/>
    </location>
</feature>
<evidence type="ECO:0000256" key="7">
    <source>
        <dbReference type="RuleBase" id="RU362042"/>
    </source>
</evidence>
<evidence type="ECO:0000256" key="5">
    <source>
        <dbReference type="ARBA" id="ARBA00022801"/>
    </source>
</evidence>
<dbReference type="GO" id="GO:0005886">
    <property type="term" value="C:plasma membrane"/>
    <property type="evidence" value="ECO:0007669"/>
    <property type="project" value="UniProtKB-SubCell"/>
</dbReference>
<comment type="similarity">
    <text evidence="3 7">Belongs to the peptidase S26 family.</text>
</comment>